<proteinExistence type="predicted"/>
<dbReference type="Proteomes" id="UP000298663">
    <property type="component" value="Unassembled WGS sequence"/>
</dbReference>
<protein>
    <submittedName>
        <fullName evidence="1">Uncharacterized protein</fullName>
    </submittedName>
</protein>
<keyword evidence="2" id="KW-1185">Reference proteome</keyword>
<name>A0A4U5NIZ0_STECR</name>
<reference evidence="1 2" key="1">
    <citation type="journal article" date="2015" name="Genome Biol.">
        <title>Comparative genomics of Steinernema reveals deeply conserved gene regulatory networks.</title>
        <authorList>
            <person name="Dillman A.R."/>
            <person name="Macchietto M."/>
            <person name="Porter C.F."/>
            <person name="Rogers A."/>
            <person name="Williams B."/>
            <person name="Antoshechkin I."/>
            <person name="Lee M.M."/>
            <person name="Goodwin Z."/>
            <person name="Lu X."/>
            <person name="Lewis E.E."/>
            <person name="Goodrich-Blair H."/>
            <person name="Stock S.P."/>
            <person name="Adams B.J."/>
            <person name="Sternberg P.W."/>
            <person name="Mortazavi A."/>
        </authorList>
    </citation>
    <scope>NUCLEOTIDE SEQUENCE [LARGE SCALE GENOMIC DNA]</scope>
    <source>
        <strain evidence="1 2">ALL</strain>
    </source>
</reference>
<sequence length="93" mass="10554">MHCLSPFRPLKFSSIWKQHTKHWTPTGLEPATFHAVFCVFPYVSAVRIASVSNTELRKRFLKVFTVSKKIPINGVIFHTGTGALPSLDIRPVY</sequence>
<evidence type="ECO:0000313" key="1">
    <source>
        <dbReference type="EMBL" id="TKR82794.1"/>
    </source>
</evidence>
<reference evidence="1 2" key="2">
    <citation type="journal article" date="2019" name="G3 (Bethesda)">
        <title>Hybrid Assembly of the Genome of the Entomopathogenic Nematode Steinernema carpocapsae Identifies the X-Chromosome.</title>
        <authorList>
            <person name="Serra L."/>
            <person name="Macchietto M."/>
            <person name="Macias-Munoz A."/>
            <person name="McGill C.J."/>
            <person name="Rodriguez I.M."/>
            <person name="Rodriguez B."/>
            <person name="Murad R."/>
            <person name="Mortazavi A."/>
        </authorList>
    </citation>
    <scope>NUCLEOTIDE SEQUENCE [LARGE SCALE GENOMIC DNA]</scope>
    <source>
        <strain evidence="1 2">ALL</strain>
    </source>
</reference>
<organism evidence="1 2">
    <name type="scientific">Steinernema carpocapsae</name>
    <name type="common">Entomopathogenic nematode</name>
    <dbReference type="NCBI Taxonomy" id="34508"/>
    <lineage>
        <taxon>Eukaryota</taxon>
        <taxon>Metazoa</taxon>
        <taxon>Ecdysozoa</taxon>
        <taxon>Nematoda</taxon>
        <taxon>Chromadorea</taxon>
        <taxon>Rhabditida</taxon>
        <taxon>Tylenchina</taxon>
        <taxon>Panagrolaimomorpha</taxon>
        <taxon>Strongyloidoidea</taxon>
        <taxon>Steinernematidae</taxon>
        <taxon>Steinernema</taxon>
    </lineage>
</organism>
<gene>
    <name evidence="1" type="ORF">L596_016473</name>
</gene>
<comment type="caution">
    <text evidence="1">The sequence shown here is derived from an EMBL/GenBank/DDBJ whole genome shotgun (WGS) entry which is preliminary data.</text>
</comment>
<evidence type="ECO:0000313" key="2">
    <source>
        <dbReference type="Proteomes" id="UP000298663"/>
    </source>
</evidence>
<dbReference type="EMBL" id="AZBU02000004">
    <property type="protein sequence ID" value="TKR82794.1"/>
    <property type="molecule type" value="Genomic_DNA"/>
</dbReference>
<dbReference type="AlphaFoldDB" id="A0A4U5NIZ0"/>
<accession>A0A4U5NIZ0</accession>